<feature type="region of interest" description="Disordered" evidence="1">
    <location>
        <begin position="257"/>
        <end position="281"/>
    </location>
</feature>
<feature type="transmembrane region" description="Helical" evidence="2">
    <location>
        <begin position="468"/>
        <end position="489"/>
    </location>
</feature>
<feature type="transmembrane region" description="Helical" evidence="2">
    <location>
        <begin position="171"/>
        <end position="193"/>
    </location>
</feature>
<organism evidence="3 4">
    <name type="scientific">Cylindrotheca closterium</name>
    <dbReference type="NCBI Taxonomy" id="2856"/>
    <lineage>
        <taxon>Eukaryota</taxon>
        <taxon>Sar</taxon>
        <taxon>Stramenopiles</taxon>
        <taxon>Ochrophyta</taxon>
        <taxon>Bacillariophyta</taxon>
        <taxon>Bacillariophyceae</taxon>
        <taxon>Bacillariophycidae</taxon>
        <taxon>Bacillariales</taxon>
        <taxon>Bacillariaceae</taxon>
        <taxon>Cylindrotheca</taxon>
    </lineage>
</organism>
<keyword evidence="4" id="KW-1185">Reference proteome</keyword>
<evidence type="ECO:0000256" key="2">
    <source>
        <dbReference type="SAM" id="Phobius"/>
    </source>
</evidence>
<feature type="region of interest" description="Disordered" evidence="1">
    <location>
        <begin position="553"/>
        <end position="613"/>
    </location>
</feature>
<dbReference type="EMBL" id="CAKOGP040001881">
    <property type="protein sequence ID" value="CAJ1955225.1"/>
    <property type="molecule type" value="Genomic_DNA"/>
</dbReference>
<name>A0AAD2FWR0_9STRA</name>
<sequence length="613" mass="69266">MKSFEIIAPYFAWVNKENFPYIVQVYGQLDIPFWDDYSESFHQSSTDVIQAFQSSFKFLDLTFRPFLQLLFIIFSGLFEVLLKQGLISLQKGSTQAKAGTIWFYNFQRSLTKEQVLGEIGIVGFFFGIYFLRKWLKRQTYWARATKWFSNQKKKVKKSYTNAVKRLSKVSLVLAMTVPHLFFLGIVVASKILMPRALEWVVHETYTTTTMSLCYPFFSTLLLIHGRRQEDKSPDENTTLLAKDGEISAGKATKSKTVAELKVSSTNKSRMNKKTSDGSGRTDSASFWLQYWITYSIIQAFGQFCHMVPVFGRFVAKHPFFQSLSAEFKLFFFVWIFTMEALMGGNTEEAFLAQATPLKLTTRYLNPVILDLDTVVSQAISAAKWKKLVFSKAQRVLDVFVMVRLLSEERKDWLLHILEESRVLLIPSITLMMPSFATQFGVAYVQYIVPSAKSAHARGANSQLMFLQYWVLHCIFLGLLTWLAPLLWWIPFSTHVMFIAWCNLSFPKTIDKYYGVLEMELITFGILSGTSGIAVNDTHTAQLINAISKRLPSAQDGDSIKSATATDGKQASSVSVPNLRSEKSVTSLSSAREKDANSTSPGAGDASVASSPLP</sequence>
<dbReference type="AlphaFoldDB" id="A0AAD2FWR0"/>
<keyword evidence="2" id="KW-1133">Transmembrane helix</keyword>
<evidence type="ECO:0000313" key="3">
    <source>
        <dbReference type="EMBL" id="CAJ1955225.1"/>
    </source>
</evidence>
<feature type="transmembrane region" description="Helical" evidence="2">
    <location>
        <begin position="61"/>
        <end position="82"/>
    </location>
</feature>
<accession>A0AAD2FWR0</accession>
<feature type="compositionally biased region" description="Polar residues" evidence="1">
    <location>
        <begin position="560"/>
        <end position="589"/>
    </location>
</feature>
<gene>
    <name evidence="3" type="ORF">CYCCA115_LOCUS15646</name>
</gene>
<evidence type="ECO:0000256" key="1">
    <source>
        <dbReference type="SAM" id="MobiDB-lite"/>
    </source>
</evidence>
<keyword evidence="2" id="KW-0472">Membrane</keyword>
<evidence type="ECO:0000313" key="4">
    <source>
        <dbReference type="Proteomes" id="UP001295423"/>
    </source>
</evidence>
<comment type="caution">
    <text evidence="3">The sequence shown here is derived from an EMBL/GenBank/DDBJ whole genome shotgun (WGS) entry which is preliminary data.</text>
</comment>
<keyword evidence="2" id="KW-0812">Transmembrane</keyword>
<protein>
    <submittedName>
        <fullName evidence="3">Uncharacterized protein</fullName>
    </submittedName>
</protein>
<dbReference type="Proteomes" id="UP001295423">
    <property type="component" value="Unassembled WGS sequence"/>
</dbReference>
<reference evidence="3" key="1">
    <citation type="submission" date="2023-08" db="EMBL/GenBank/DDBJ databases">
        <authorList>
            <person name="Audoor S."/>
            <person name="Bilcke G."/>
        </authorList>
    </citation>
    <scope>NUCLEOTIDE SEQUENCE</scope>
</reference>
<feature type="transmembrane region" description="Helical" evidence="2">
    <location>
        <begin position="114"/>
        <end position="131"/>
    </location>
</feature>
<feature type="transmembrane region" description="Helical" evidence="2">
    <location>
        <begin position="422"/>
        <end position="448"/>
    </location>
</feature>
<proteinExistence type="predicted"/>